<dbReference type="AlphaFoldDB" id="A0AAE0GFC5"/>
<keyword evidence="2" id="KW-1185">Reference proteome</keyword>
<accession>A0AAE0GFC5</accession>
<dbReference type="Proteomes" id="UP001190700">
    <property type="component" value="Unassembled WGS sequence"/>
</dbReference>
<reference evidence="1 2" key="1">
    <citation type="journal article" date="2015" name="Genome Biol. Evol.">
        <title>Comparative Genomics of a Bacterivorous Green Alga Reveals Evolutionary Causalities and Consequences of Phago-Mixotrophic Mode of Nutrition.</title>
        <authorList>
            <person name="Burns J.A."/>
            <person name="Paasch A."/>
            <person name="Narechania A."/>
            <person name="Kim E."/>
        </authorList>
    </citation>
    <scope>NUCLEOTIDE SEQUENCE [LARGE SCALE GENOMIC DNA]</scope>
    <source>
        <strain evidence="1 2">PLY_AMNH</strain>
    </source>
</reference>
<evidence type="ECO:0000313" key="1">
    <source>
        <dbReference type="EMBL" id="KAK3277061.1"/>
    </source>
</evidence>
<organism evidence="1 2">
    <name type="scientific">Cymbomonas tetramitiformis</name>
    <dbReference type="NCBI Taxonomy" id="36881"/>
    <lineage>
        <taxon>Eukaryota</taxon>
        <taxon>Viridiplantae</taxon>
        <taxon>Chlorophyta</taxon>
        <taxon>Pyramimonadophyceae</taxon>
        <taxon>Pyramimonadales</taxon>
        <taxon>Pyramimonadaceae</taxon>
        <taxon>Cymbomonas</taxon>
    </lineage>
</organism>
<evidence type="ECO:0000313" key="2">
    <source>
        <dbReference type="Proteomes" id="UP001190700"/>
    </source>
</evidence>
<sequence length="82" mass="8991">MPDDFANEGCEITLVADNVNKGLLRGSIATPVRVRRPVSLPLVLAAKNTPWLPVEVRLSLVPVRFIVVETDAKPQEYAHISS</sequence>
<protein>
    <submittedName>
        <fullName evidence="1">Uncharacterized protein</fullName>
    </submittedName>
</protein>
<gene>
    <name evidence="1" type="ORF">CYMTET_14910</name>
</gene>
<proteinExistence type="predicted"/>
<dbReference type="EMBL" id="LGRX02006260">
    <property type="protein sequence ID" value="KAK3277061.1"/>
    <property type="molecule type" value="Genomic_DNA"/>
</dbReference>
<comment type="caution">
    <text evidence="1">The sequence shown here is derived from an EMBL/GenBank/DDBJ whole genome shotgun (WGS) entry which is preliminary data.</text>
</comment>
<name>A0AAE0GFC5_9CHLO</name>